<dbReference type="InterPro" id="IPR011055">
    <property type="entry name" value="Dup_hybrid_motif"/>
</dbReference>
<sequence>MQDEKDKDTNACIAFTLSRPGKESKTFSFSKKTVIALGIVCVILAGTVIKGSTMLYAAYREQQELSVYREQYAEYTEKLQKLTDDSARMQKEMAQVAALEAAVRKTLEKDGEKVSRGNIDRKSQELDLLGTGGGESAANKLEILDVQNAMLDKRIAYKRENLSNMLEQLYNRGGYFKWPTEGGKISSFYGVRSNPFGGAGGDFHPGIDIANSYGAPIFAASSGKVEMAQWNGGYGRYVKIDHGNGYETAYGHMSAIVVSAGQSVTRGEVIGFVGSSGASTGPHVHFEVLEKGATVNPLRFLQQ</sequence>
<feature type="transmembrane region" description="Helical" evidence="3">
    <location>
        <begin position="34"/>
        <end position="59"/>
    </location>
</feature>
<feature type="coiled-coil region" evidence="2">
    <location>
        <begin position="65"/>
        <end position="109"/>
    </location>
</feature>
<accession>A0A644VCM9</accession>
<dbReference type="Gene3D" id="2.70.70.10">
    <property type="entry name" value="Glucose Permease (Domain IIA)"/>
    <property type="match status" value="1"/>
</dbReference>
<dbReference type="PANTHER" id="PTHR21666:SF289">
    <property type="entry name" value="L-ALA--D-GLU ENDOPEPTIDASE"/>
    <property type="match status" value="1"/>
</dbReference>
<feature type="domain" description="M23ase beta-sheet core" evidence="4">
    <location>
        <begin position="203"/>
        <end position="297"/>
    </location>
</feature>
<protein>
    <recommendedName>
        <fullName evidence="4">M23ase beta-sheet core domain-containing protein</fullName>
    </recommendedName>
</protein>
<keyword evidence="2" id="KW-0175">Coiled coil</keyword>
<dbReference type="InterPro" id="IPR050570">
    <property type="entry name" value="Cell_wall_metabolism_enzyme"/>
</dbReference>
<evidence type="ECO:0000256" key="2">
    <source>
        <dbReference type="SAM" id="Coils"/>
    </source>
</evidence>
<dbReference type="PANTHER" id="PTHR21666">
    <property type="entry name" value="PEPTIDASE-RELATED"/>
    <property type="match status" value="1"/>
</dbReference>
<evidence type="ECO:0000256" key="1">
    <source>
        <dbReference type="ARBA" id="ARBA00022729"/>
    </source>
</evidence>
<gene>
    <name evidence="5" type="ORF">SDC9_35137</name>
</gene>
<dbReference type="CDD" id="cd12797">
    <property type="entry name" value="M23_peptidase"/>
    <property type="match status" value="1"/>
</dbReference>
<evidence type="ECO:0000259" key="4">
    <source>
        <dbReference type="Pfam" id="PF01551"/>
    </source>
</evidence>
<reference evidence="5" key="1">
    <citation type="submission" date="2019-08" db="EMBL/GenBank/DDBJ databases">
        <authorList>
            <person name="Kucharzyk K."/>
            <person name="Murdoch R.W."/>
            <person name="Higgins S."/>
            <person name="Loffler F."/>
        </authorList>
    </citation>
    <scope>NUCLEOTIDE SEQUENCE</scope>
</reference>
<dbReference type="InterPro" id="IPR016047">
    <property type="entry name" value="M23ase_b-sheet_dom"/>
</dbReference>
<keyword evidence="3" id="KW-0472">Membrane</keyword>
<keyword evidence="3" id="KW-0812">Transmembrane</keyword>
<proteinExistence type="predicted"/>
<evidence type="ECO:0000313" key="5">
    <source>
        <dbReference type="EMBL" id="MPL89106.1"/>
    </source>
</evidence>
<keyword evidence="1" id="KW-0732">Signal</keyword>
<keyword evidence="3" id="KW-1133">Transmembrane helix</keyword>
<name>A0A644VCM9_9ZZZZ</name>
<dbReference type="EMBL" id="VSSQ01000273">
    <property type="protein sequence ID" value="MPL89106.1"/>
    <property type="molecule type" value="Genomic_DNA"/>
</dbReference>
<dbReference type="AlphaFoldDB" id="A0A644VCM9"/>
<dbReference type="GO" id="GO:0004222">
    <property type="term" value="F:metalloendopeptidase activity"/>
    <property type="evidence" value="ECO:0007669"/>
    <property type="project" value="TreeGrafter"/>
</dbReference>
<organism evidence="5">
    <name type="scientific">bioreactor metagenome</name>
    <dbReference type="NCBI Taxonomy" id="1076179"/>
    <lineage>
        <taxon>unclassified sequences</taxon>
        <taxon>metagenomes</taxon>
        <taxon>ecological metagenomes</taxon>
    </lineage>
</organism>
<evidence type="ECO:0000256" key="3">
    <source>
        <dbReference type="SAM" id="Phobius"/>
    </source>
</evidence>
<comment type="caution">
    <text evidence="5">The sequence shown here is derived from an EMBL/GenBank/DDBJ whole genome shotgun (WGS) entry which is preliminary data.</text>
</comment>
<dbReference type="Pfam" id="PF01551">
    <property type="entry name" value="Peptidase_M23"/>
    <property type="match status" value="1"/>
</dbReference>
<dbReference type="SUPFAM" id="SSF51261">
    <property type="entry name" value="Duplicated hybrid motif"/>
    <property type="match status" value="1"/>
</dbReference>